<evidence type="ECO:0008006" key="3">
    <source>
        <dbReference type="Google" id="ProtNLM"/>
    </source>
</evidence>
<protein>
    <recommendedName>
        <fullName evidence="3">Lipoprotein</fullName>
    </recommendedName>
</protein>
<dbReference type="PROSITE" id="PS51257">
    <property type="entry name" value="PROKAR_LIPOPROTEIN"/>
    <property type="match status" value="1"/>
</dbReference>
<evidence type="ECO:0000313" key="2">
    <source>
        <dbReference type="Proteomes" id="UP001597302"/>
    </source>
</evidence>
<proteinExistence type="predicted"/>
<organism evidence="1 2">
    <name type="scientific">Paracoccus nototheniae</name>
    <dbReference type="NCBI Taxonomy" id="2489002"/>
    <lineage>
        <taxon>Bacteria</taxon>
        <taxon>Pseudomonadati</taxon>
        <taxon>Pseudomonadota</taxon>
        <taxon>Alphaproteobacteria</taxon>
        <taxon>Rhodobacterales</taxon>
        <taxon>Paracoccaceae</taxon>
        <taxon>Paracoccus</taxon>
    </lineage>
</organism>
<dbReference type="EMBL" id="JBHTOQ010000015">
    <property type="protein sequence ID" value="MFD1480959.1"/>
    <property type="molecule type" value="Genomic_DNA"/>
</dbReference>
<dbReference type="Proteomes" id="UP001597302">
    <property type="component" value="Unassembled WGS sequence"/>
</dbReference>
<reference evidence="2" key="1">
    <citation type="journal article" date="2019" name="Int. J. Syst. Evol. Microbiol.">
        <title>The Global Catalogue of Microorganisms (GCM) 10K type strain sequencing project: providing services to taxonomists for standard genome sequencing and annotation.</title>
        <authorList>
            <consortium name="The Broad Institute Genomics Platform"/>
            <consortium name="The Broad Institute Genome Sequencing Center for Infectious Disease"/>
            <person name="Wu L."/>
            <person name="Ma J."/>
        </authorList>
    </citation>
    <scope>NUCLEOTIDE SEQUENCE [LARGE SCALE GENOMIC DNA]</scope>
    <source>
        <strain evidence="2">CCM 8875</strain>
    </source>
</reference>
<sequence length="78" mass="8505">MFYKVGFVIAALGGLTACTQKYESAPVEITTPDGPVTCQLYRPDMVIWDRPLSYPEGMETSEAASVCRKEGMSRKPGA</sequence>
<comment type="caution">
    <text evidence="1">The sequence shown here is derived from an EMBL/GenBank/DDBJ whole genome shotgun (WGS) entry which is preliminary data.</text>
</comment>
<name>A0ABW4DUV9_9RHOB</name>
<accession>A0ABW4DUV9</accession>
<gene>
    <name evidence="1" type="ORF">ACFQ5P_06605</name>
</gene>
<evidence type="ECO:0000313" key="1">
    <source>
        <dbReference type="EMBL" id="MFD1480959.1"/>
    </source>
</evidence>
<dbReference type="RefSeq" id="WP_131573932.1">
    <property type="nucleotide sequence ID" value="NZ_CBCSAJ010000020.1"/>
</dbReference>
<keyword evidence="2" id="KW-1185">Reference proteome</keyword>